<accession>A0A485L3G8</accession>
<evidence type="ECO:0000313" key="1">
    <source>
        <dbReference type="EMBL" id="KAF0693750.1"/>
    </source>
</evidence>
<dbReference type="PANTHER" id="PTHR37067">
    <property type="entry name" value="PX DOMAIN-CONTAINING PROTEIN"/>
    <property type="match status" value="1"/>
</dbReference>
<gene>
    <name evidence="2" type="primary">Aste57867_15324</name>
    <name evidence="1" type="ORF">As57867_015268</name>
    <name evidence="2" type="ORF">ASTE57867_15324</name>
</gene>
<dbReference type="Proteomes" id="UP000332933">
    <property type="component" value="Unassembled WGS sequence"/>
</dbReference>
<protein>
    <submittedName>
        <fullName evidence="2">Aste57867_15324 protein</fullName>
    </submittedName>
</protein>
<dbReference type="AlphaFoldDB" id="A0A485L3G8"/>
<name>A0A485L3G8_9STRA</name>
<dbReference type="EMBL" id="CAADRA010005669">
    <property type="protein sequence ID" value="VFT92133.1"/>
    <property type="molecule type" value="Genomic_DNA"/>
</dbReference>
<evidence type="ECO:0000313" key="2">
    <source>
        <dbReference type="EMBL" id="VFT92133.1"/>
    </source>
</evidence>
<keyword evidence="3" id="KW-1185">Reference proteome</keyword>
<organism evidence="2 3">
    <name type="scientific">Aphanomyces stellatus</name>
    <dbReference type="NCBI Taxonomy" id="120398"/>
    <lineage>
        <taxon>Eukaryota</taxon>
        <taxon>Sar</taxon>
        <taxon>Stramenopiles</taxon>
        <taxon>Oomycota</taxon>
        <taxon>Saprolegniomycetes</taxon>
        <taxon>Saprolegniales</taxon>
        <taxon>Verrucalvaceae</taxon>
        <taxon>Aphanomyces</taxon>
    </lineage>
</organism>
<sequence>MTRSGESKRATPYQAKHGVTFGLRIHRRDSSTDEVISVQCLFCIVHGREQRDGMKRKTIGTVKAFQPPYRPENYRHHNETQHPTLWKHYQALSSDEQLVYFTAHGTPSCDDGAAAQPPTASLDAPIVPVSSMPPATMDHAKEACDKVQSLRDALGDRYYAAVDLLTDAGTARAFLVVADADRLGWLDWRMRRPATCTCHL</sequence>
<evidence type="ECO:0000313" key="3">
    <source>
        <dbReference type="Proteomes" id="UP000332933"/>
    </source>
</evidence>
<dbReference type="OrthoDB" id="64406at2759"/>
<dbReference type="EMBL" id="VJMH01005648">
    <property type="protein sequence ID" value="KAF0693750.1"/>
    <property type="molecule type" value="Genomic_DNA"/>
</dbReference>
<dbReference type="PANTHER" id="PTHR37067:SF3">
    <property type="entry name" value="PX DOMAIN-CONTAINING PROTEIN"/>
    <property type="match status" value="1"/>
</dbReference>
<proteinExistence type="predicted"/>
<reference evidence="2 3" key="1">
    <citation type="submission" date="2019-03" db="EMBL/GenBank/DDBJ databases">
        <authorList>
            <person name="Gaulin E."/>
            <person name="Dumas B."/>
        </authorList>
    </citation>
    <scope>NUCLEOTIDE SEQUENCE [LARGE SCALE GENOMIC DNA]</scope>
    <source>
        <strain evidence="2">CBS 568.67</strain>
    </source>
</reference>
<reference evidence="1" key="2">
    <citation type="submission" date="2019-06" db="EMBL/GenBank/DDBJ databases">
        <title>Genomics analysis of Aphanomyces spp. identifies a new class of oomycete effector associated with host adaptation.</title>
        <authorList>
            <person name="Gaulin E."/>
        </authorList>
    </citation>
    <scope>NUCLEOTIDE SEQUENCE</scope>
    <source>
        <strain evidence="1">CBS 578.67</strain>
    </source>
</reference>